<proteinExistence type="predicted"/>
<comment type="caution">
    <text evidence="1">The sequence shown here is derived from an EMBL/GenBank/DDBJ whole genome shotgun (WGS) entry which is preliminary data.</text>
</comment>
<dbReference type="AlphaFoldDB" id="A0A2W7TYM3"/>
<gene>
    <name evidence="1" type="ORF">DOS84_02665</name>
</gene>
<accession>A0A2W7TYM3</accession>
<keyword evidence="2" id="KW-1185">Reference proteome</keyword>
<sequence length="823" mass="94225">MKHFTMCKFLNTLSILLFCFVGTISSSQNINLKVVGDDIQGYNVAVYNGNQLLVNNTEEFSIDLANTDFSEKTSIKNWTGAEWKGDSNTVELTRKTYLADFDLNISVTVSYEVINKNIVKKSIDITQTGMPIIYYTLIETSKPAQTPSKYVTFEYDNFQGGFAHEMFPSAGFVTPDNLVVGFLMDAGYKNHYTRTTRRRFNGHGGGFVGMRKLPDPNLVSVATLEERAGNQNYIKQSFGELYNLDSGKELKLQLNNQYKKVGSVEISKNDSIYKLNINSNEQSGFEMIAPFKDQKIYTVSFLSKGSTPLALKLFRIKNGKKTVELENGIKYIDKFPTQEKEWTLFKGSILVPYIENDSVSLFIGANDAKDCSLQIKNLQIVAHEPAIEPYNKIAIGETVTKTTYIFVEPFTNHHDFVISSQTRLAEAKKFEGSQIEKMMYANFNMLTWITSIDDFSPFNVPNMNYSPDMYNRDSFFSIVSSYNRELNLSIWNKWAQTQNQKGAVGTIITPYMGSIEVKDNEATIQFLIWAMMNKRRFGVELPKDKIQKAVDFVLNEFDDDRDGKCKSHFPLCQVDVLDFNPKTDRLAVNQGMLAIALRTIKELGYEISDSYIEKAEAEYRNFYDVKRKHLLYDKQFPDIIAITDLEPEFYSLWLFKRTILTDEMVVNHLNQIPLLNKVPNSPHPEYGTTAPLIIQLTKDKKGYSFMNTDYQPFGEFGKSNYVGGANDGIYYNGGSWFRAEYCAYVVGAKHGWKNAQKMMENRAWAEINLNPQWPYSKEFIPTKWTTTDSWWPSTRGLCWNVFILMADEVIGSRTPKMDPDFKN</sequence>
<dbReference type="EMBL" id="QKXH01000002">
    <property type="protein sequence ID" value="PZX94476.1"/>
    <property type="molecule type" value="Genomic_DNA"/>
</dbReference>
<evidence type="ECO:0000313" key="2">
    <source>
        <dbReference type="Proteomes" id="UP000249177"/>
    </source>
</evidence>
<reference evidence="1 2" key="1">
    <citation type="submission" date="2018-06" db="EMBL/GenBank/DDBJ databases">
        <title>Flavobacterium sp IMCC34762, genome.</title>
        <authorList>
            <person name="Joung Y."/>
            <person name="Cho J."/>
            <person name="Song J."/>
        </authorList>
    </citation>
    <scope>NUCLEOTIDE SEQUENCE [LARGE SCALE GENOMIC DNA]</scope>
    <source>
        <strain evidence="1 2">IMCC34762</strain>
    </source>
</reference>
<protein>
    <submittedName>
        <fullName evidence="1">Uncharacterized protein</fullName>
    </submittedName>
</protein>
<evidence type="ECO:0000313" key="1">
    <source>
        <dbReference type="EMBL" id="PZX94476.1"/>
    </source>
</evidence>
<dbReference type="OrthoDB" id="778554at2"/>
<organism evidence="1 2">
    <name type="scientific">Flavobacterium aquariorum</name>
    <dbReference type="NCBI Taxonomy" id="2217670"/>
    <lineage>
        <taxon>Bacteria</taxon>
        <taxon>Pseudomonadati</taxon>
        <taxon>Bacteroidota</taxon>
        <taxon>Flavobacteriia</taxon>
        <taxon>Flavobacteriales</taxon>
        <taxon>Flavobacteriaceae</taxon>
        <taxon>Flavobacterium</taxon>
    </lineage>
</organism>
<name>A0A2W7TYM3_9FLAO</name>
<dbReference type="Proteomes" id="UP000249177">
    <property type="component" value="Unassembled WGS sequence"/>
</dbReference>